<dbReference type="InterPro" id="IPR015797">
    <property type="entry name" value="NUDIX_hydrolase-like_dom_sf"/>
</dbReference>
<feature type="domain" description="Nudix hydrolase" evidence="2">
    <location>
        <begin position="32"/>
        <end position="160"/>
    </location>
</feature>
<dbReference type="InterPro" id="IPR000086">
    <property type="entry name" value="NUDIX_hydrolase_dom"/>
</dbReference>
<name>A0A6B2M110_9BACT</name>
<accession>A0A6B2M110</accession>
<reference evidence="3 4" key="1">
    <citation type="submission" date="2020-02" db="EMBL/GenBank/DDBJ databases">
        <title>Albibacoteraceae fam. nov., the first described family within the subdivision 4 Verrucomicrobia.</title>
        <authorList>
            <person name="Xi F."/>
        </authorList>
    </citation>
    <scope>NUCLEOTIDE SEQUENCE [LARGE SCALE GENOMIC DNA]</scope>
    <source>
        <strain evidence="3 4">CK1056</strain>
    </source>
</reference>
<dbReference type="PROSITE" id="PS51462">
    <property type="entry name" value="NUDIX"/>
    <property type="match status" value="1"/>
</dbReference>
<comment type="caution">
    <text evidence="3">The sequence shown here is derived from an EMBL/GenBank/DDBJ whole genome shotgun (WGS) entry which is preliminary data.</text>
</comment>
<protein>
    <submittedName>
        <fullName evidence="3">NUDIX domain-containing protein</fullName>
    </submittedName>
</protein>
<evidence type="ECO:0000313" key="4">
    <source>
        <dbReference type="Proteomes" id="UP000478417"/>
    </source>
</evidence>
<dbReference type="EMBL" id="JAAGNX010000002">
    <property type="protein sequence ID" value="NDV62092.1"/>
    <property type="molecule type" value="Genomic_DNA"/>
</dbReference>
<dbReference type="PANTHER" id="PTHR10885">
    <property type="entry name" value="ISOPENTENYL-DIPHOSPHATE DELTA-ISOMERASE"/>
    <property type="match status" value="1"/>
</dbReference>
<dbReference type="CDD" id="cd04692">
    <property type="entry name" value="NUDIX_Hydrolase"/>
    <property type="match status" value="1"/>
</dbReference>
<dbReference type="SUPFAM" id="SSF55811">
    <property type="entry name" value="Nudix"/>
    <property type="match status" value="1"/>
</dbReference>
<keyword evidence="1" id="KW-0378">Hydrolase</keyword>
<dbReference type="Pfam" id="PF00293">
    <property type="entry name" value="NUDIX"/>
    <property type="match status" value="1"/>
</dbReference>
<dbReference type="AlphaFoldDB" id="A0A6B2M110"/>
<dbReference type="Proteomes" id="UP000478417">
    <property type="component" value="Unassembled WGS sequence"/>
</dbReference>
<proteinExistence type="predicted"/>
<dbReference type="Gene3D" id="3.90.79.10">
    <property type="entry name" value="Nucleoside Triphosphate Pyrophosphohydrolase"/>
    <property type="match status" value="1"/>
</dbReference>
<evidence type="ECO:0000313" key="3">
    <source>
        <dbReference type="EMBL" id="NDV62092.1"/>
    </source>
</evidence>
<dbReference type="RefSeq" id="WP_163963685.1">
    <property type="nucleotide sequence ID" value="NZ_JAAGNX010000002.1"/>
</dbReference>
<gene>
    <name evidence="3" type="ORF">G0Q06_06505</name>
</gene>
<evidence type="ECO:0000259" key="2">
    <source>
        <dbReference type="PROSITE" id="PS51462"/>
    </source>
</evidence>
<organism evidence="3 4">
    <name type="scientific">Oceanipulchritudo coccoides</name>
    <dbReference type="NCBI Taxonomy" id="2706888"/>
    <lineage>
        <taxon>Bacteria</taxon>
        <taxon>Pseudomonadati</taxon>
        <taxon>Verrucomicrobiota</taxon>
        <taxon>Opitutia</taxon>
        <taxon>Puniceicoccales</taxon>
        <taxon>Oceanipulchritudinaceae</taxon>
        <taxon>Oceanipulchritudo</taxon>
    </lineage>
</organism>
<evidence type="ECO:0000256" key="1">
    <source>
        <dbReference type="ARBA" id="ARBA00022801"/>
    </source>
</evidence>
<dbReference type="InterPro" id="IPR020084">
    <property type="entry name" value="NUDIX_hydrolase_CS"/>
</dbReference>
<dbReference type="PANTHER" id="PTHR10885:SF0">
    <property type="entry name" value="ISOPENTENYL-DIPHOSPHATE DELTA-ISOMERASE"/>
    <property type="match status" value="1"/>
</dbReference>
<sequence>MADNPDELFDVVDREDRVVGQAPRGVVHAEGLLHRAVHVLVQRQNGDFFLQKRSMEKDCHPGCWDSSSSGHLDSGEAYDEAAVRELREELGIEVDQLAQIASLPASEMTGQEFVRIYLARHEGPFTLHPGEISDGRWVSVEELNKWLQERPGDFAPCFHEVWKTIRTT</sequence>
<keyword evidence="4" id="KW-1185">Reference proteome</keyword>
<dbReference type="PROSITE" id="PS00893">
    <property type="entry name" value="NUDIX_BOX"/>
    <property type="match status" value="1"/>
</dbReference>
<dbReference type="GO" id="GO:0016787">
    <property type="term" value="F:hydrolase activity"/>
    <property type="evidence" value="ECO:0007669"/>
    <property type="project" value="UniProtKB-KW"/>
</dbReference>